<dbReference type="InterPro" id="IPR036761">
    <property type="entry name" value="TTHA0802/YceI-like_sf"/>
</dbReference>
<dbReference type="Proteomes" id="UP000613030">
    <property type="component" value="Unassembled WGS sequence"/>
</dbReference>
<dbReference type="PANTHER" id="PTHR34406">
    <property type="entry name" value="PROTEIN YCEI"/>
    <property type="match status" value="1"/>
</dbReference>
<feature type="domain" description="Lipid/polyisoprenoid-binding YceI-like" evidence="1">
    <location>
        <begin position="31"/>
        <end position="207"/>
    </location>
</feature>
<gene>
    <name evidence="2" type="ORF">JI741_12700</name>
</gene>
<dbReference type="RefSeq" id="WP_202009875.1">
    <property type="nucleotide sequence ID" value="NZ_JAERRB010000003.1"/>
</dbReference>
<dbReference type="PANTHER" id="PTHR34406:SF1">
    <property type="entry name" value="PROTEIN YCEI"/>
    <property type="match status" value="1"/>
</dbReference>
<protein>
    <submittedName>
        <fullName evidence="2">YceI family protein</fullName>
    </submittedName>
</protein>
<name>A0ABS1KRJ9_9BACT</name>
<dbReference type="InterPro" id="IPR007372">
    <property type="entry name" value="Lipid/polyisoprenoid-bd_YceI"/>
</dbReference>
<dbReference type="SMART" id="SM00867">
    <property type="entry name" value="YceI"/>
    <property type="match status" value="1"/>
</dbReference>
<dbReference type="EMBL" id="JAERRB010000003">
    <property type="protein sequence ID" value="MBL0742081.1"/>
    <property type="molecule type" value="Genomic_DNA"/>
</dbReference>
<reference evidence="2 3" key="1">
    <citation type="submission" date="2021-01" db="EMBL/GenBank/DDBJ databases">
        <title>Chryseolinea sp. Jin1 Genome sequencing and assembly.</title>
        <authorList>
            <person name="Kim I."/>
        </authorList>
    </citation>
    <scope>NUCLEOTIDE SEQUENCE [LARGE SCALE GENOMIC DNA]</scope>
    <source>
        <strain evidence="2 3">Jin1</strain>
    </source>
</reference>
<proteinExistence type="predicted"/>
<dbReference type="Gene3D" id="2.40.128.110">
    <property type="entry name" value="Lipid/polyisoprenoid-binding, YceI-like"/>
    <property type="match status" value="1"/>
</dbReference>
<keyword evidence="3" id="KW-1185">Reference proteome</keyword>
<comment type="caution">
    <text evidence="2">The sequence shown here is derived from an EMBL/GenBank/DDBJ whole genome shotgun (WGS) entry which is preliminary data.</text>
</comment>
<organism evidence="2 3">
    <name type="scientific">Chryseolinea lacunae</name>
    <dbReference type="NCBI Taxonomy" id="2801331"/>
    <lineage>
        <taxon>Bacteria</taxon>
        <taxon>Pseudomonadati</taxon>
        <taxon>Bacteroidota</taxon>
        <taxon>Cytophagia</taxon>
        <taxon>Cytophagales</taxon>
        <taxon>Fulvivirgaceae</taxon>
        <taxon>Chryseolinea</taxon>
    </lineage>
</organism>
<dbReference type="Pfam" id="PF04264">
    <property type="entry name" value="YceI"/>
    <property type="match status" value="1"/>
</dbReference>
<evidence type="ECO:0000313" key="2">
    <source>
        <dbReference type="EMBL" id="MBL0742081.1"/>
    </source>
</evidence>
<sequence>MKTKLHHHLFFLLCLWPLMSSFTEKNEGLSILIVDPQNSTVLWTGSYTFNFNEHRGAIKLLKGEIEMTGEQITGGSFVLDMTSIENHDMRGDSAARDLEKHLKSSDFFDVAKFPKALFTITKATPVTANAGEPNYEITGNLTLKGVKNTLTFRATSTKVNGELKVSAKLKFDRTRWNVRYDSGKFFSNIGDGAISDAIGLEILLVANGC</sequence>
<dbReference type="SUPFAM" id="SSF101874">
    <property type="entry name" value="YceI-like"/>
    <property type="match status" value="1"/>
</dbReference>
<evidence type="ECO:0000259" key="1">
    <source>
        <dbReference type="SMART" id="SM00867"/>
    </source>
</evidence>
<evidence type="ECO:0000313" key="3">
    <source>
        <dbReference type="Proteomes" id="UP000613030"/>
    </source>
</evidence>
<accession>A0ABS1KRJ9</accession>